<evidence type="ECO:0000313" key="3">
    <source>
        <dbReference type="Proteomes" id="UP000197783"/>
    </source>
</evidence>
<gene>
    <name evidence="2" type="ORF">SPMU_26270</name>
</gene>
<dbReference type="InterPro" id="IPR013830">
    <property type="entry name" value="SGNH_hydro"/>
</dbReference>
<accession>A0A245ZH87</accession>
<dbReference type="SUPFAM" id="SSF52266">
    <property type="entry name" value="SGNH hydrolase"/>
    <property type="match status" value="1"/>
</dbReference>
<evidence type="ECO:0000259" key="1">
    <source>
        <dbReference type="Pfam" id="PF13472"/>
    </source>
</evidence>
<protein>
    <recommendedName>
        <fullName evidence="1">SGNH hydrolase-type esterase domain-containing protein</fullName>
    </recommendedName>
</protein>
<name>A0A245ZH87_9SPHN</name>
<dbReference type="OrthoDB" id="7542176at2"/>
<dbReference type="Gene3D" id="2.10.10.20">
    <property type="entry name" value="Carbohydrate-binding module superfamily 5/12"/>
    <property type="match status" value="1"/>
</dbReference>
<proteinExistence type="predicted"/>
<dbReference type="Proteomes" id="UP000197783">
    <property type="component" value="Unassembled WGS sequence"/>
</dbReference>
<sequence>MSGADLLARGMAARTRDAIAAIGRHDRLLRAAEAAAGRNPVVRRPWLAAPAYAPGTAYVVGQVVAHGGSWYMCGLAGTAPATGSGPTTTASGQYVADGSSSLYWTFLGGVRAADPADGAPVVTTATSNPALGATWAPITHPGAYAVRGGAASPLRTNFWSLASFEAKAGMPMCAGASVSFACDGDKVALFIPAGSAQVRVIVDGRYLMPGSHVAGGQDHWLVIDWSASTGRRLRHYELETGKSASYFGGVQTSASAIVSAAGGGAPRMVVIGDSYNAGSSYGPWLAGGSIAQLLAKRLGWRDCWNLSVGGTGYCNPSASGFVTYGQRVPHALSLSPDVMLLMGSTNDVSYAPAAVQAATLAALRTIRAGTPAPVVVVGVPSINLAGAGATEAAIAAAVAQHGDPLTFFVPICGAAPPWVLGGWNNAAGVPAGSANAGFYVAADNVHPPEIGFDYYAQRIEQAIRSAVLPTLSAAPN</sequence>
<keyword evidence="3" id="KW-1185">Reference proteome</keyword>
<dbReference type="Gene3D" id="3.40.50.1110">
    <property type="entry name" value="SGNH hydrolase"/>
    <property type="match status" value="1"/>
</dbReference>
<reference evidence="2 3" key="1">
    <citation type="submission" date="2017-03" db="EMBL/GenBank/DDBJ databases">
        <title>Genome sequence of Sphingomonas mucosissima DSM 17494.</title>
        <authorList>
            <person name="Poehlein A."/>
            <person name="Wuebbeler J.H."/>
            <person name="Steinbuechel A."/>
            <person name="Daniel R."/>
        </authorList>
    </citation>
    <scope>NUCLEOTIDE SEQUENCE [LARGE SCALE GENOMIC DNA]</scope>
    <source>
        <strain evidence="2 3">DSM 17494</strain>
    </source>
</reference>
<dbReference type="EMBL" id="NBBJ01000004">
    <property type="protein sequence ID" value="OWK29100.1"/>
    <property type="molecule type" value="Genomic_DNA"/>
</dbReference>
<evidence type="ECO:0000313" key="2">
    <source>
        <dbReference type="EMBL" id="OWK29100.1"/>
    </source>
</evidence>
<dbReference type="GO" id="GO:0016788">
    <property type="term" value="F:hydrolase activity, acting on ester bonds"/>
    <property type="evidence" value="ECO:0007669"/>
    <property type="project" value="UniProtKB-ARBA"/>
</dbReference>
<dbReference type="Pfam" id="PF13472">
    <property type="entry name" value="Lipase_GDSL_2"/>
    <property type="match status" value="1"/>
</dbReference>
<organism evidence="2 3">
    <name type="scientific">Sphingomonas mucosissima</name>
    <dbReference type="NCBI Taxonomy" id="370959"/>
    <lineage>
        <taxon>Bacteria</taxon>
        <taxon>Pseudomonadati</taxon>
        <taxon>Pseudomonadota</taxon>
        <taxon>Alphaproteobacteria</taxon>
        <taxon>Sphingomonadales</taxon>
        <taxon>Sphingomonadaceae</taxon>
        <taxon>Sphingomonas</taxon>
    </lineage>
</organism>
<dbReference type="RefSeq" id="WP_088334306.1">
    <property type="nucleotide sequence ID" value="NZ_NBBJ01000004.1"/>
</dbReference>
<dbReference type="AlphaFoldDB" id="A0A245ZH87"/>
<dbReference type="InterPro" id="IPR036514">
    <property type="entry name" value="SGNH_hydro_sf"/>
</dbReference>
<feature type="domain" description="SGNH hydrolase-type esterase" evidence="1">
    <location>
        <begin position="270"/>
        <end position="404"/>
    </location>
</feature>
<comment type="caution">
    <text evidence="2">The sequence shown here is derived from an EMBL/GenBank/DDBJ whole genome shotgun (WGS) entry which is preliminary data.</text>
</comment>